<comment type="caution">
    <text evidence="2">The sequence shown here is derived from an EMBL/GenBank/DDBJ whole genome shotgun (WGS) entry which is preliminary data.</text>
</comment>
<proteinExistence type="predicted"/>
<name>A0A6A3CA89_HIBSY</name>
<feature type="region of interest" description="Disordered" evidence="1">
    <location>
        <begin position="39"/>
        <end position="114"/>
    </location>
</feature>
<keyword evidence="3" id="KW-1185">Reference proteome</keyword>
<organism evidence="2 3">
    <name type="scientific">Hibiscus syriacus</name>
    <name type="common">Rose of Sharon</name>
    <dbReference type="NCBI Taxonomy" id="106335"/>
    <lineage>
        <taxon>Eukaryota</taxon>
        <taxon>Viridiplantae</taxon>
        <taxon>Streptophyta</taxon>
        <taxon>Embryophyta</taxon>
        <taxon>Tracheophyta</taxon>
        <taxon>Spermatophyta</taxon>
        <taxon>Magnoliopsida</taxon>
        <taxon>eudicotyledons</taxon>
        <taxon>Gunneridae</taxon>
        <taxon>Pentapetalae</taxon>
        <taxon>rosids</taxon>
        <taxon>malvids</taxon>
        <taxon>Malvales</taxon>
        <taxon>Malvaceae</taxon>
        <taxon>Malvoideae</taxon>
        <taxon>Hibiscus</taxon>
    </lineage>
</organism>
<evidence type="ECO:0000256" key="1">
    <source>
        <dbReference type="SAM" id="MobiDB-lite"/>
    </source>
</evidence>
<dbReference type="AlphaFoldDB" id="A0A6A3CA89"/>
<feature type="compositionally biased region" description="Basic and acidic residues" evidence="1">
    <location>
        <begin position="69"/>
        <end position="91"/>
    </location>
</feature>
<sequence length="114" mass="12619">MGGIQRRARSTSIPVEWICWLNGQGKVAPTPEEMMELEAREGNKKAVSSGKVGGPDLKSFIRQFQSASKGEKVERESDERPKETHEEKEEPFPESSEPTGSGTSYKPGTWQPPS</sequence>
<evidence type="ECO:0000313" key="2">
    <source>
        <dbReference type="EMBL" id="KAE8725487.1"/>
    </source>
</evidence>
<reference evidence="2" key="1">
    <citation type="submission" date="2019-09" db="EMBL/GenBank/DDBJ databases">
        <title>Draft genome information of white flower Hibiscus syriacus.</title>
        <authorList>
            <person name="Kim Y.-M."/>
        </authorList>
    </citation>
    <scope>NUCLEOTIDE SEQUENCE [LARGE SCALE GENOMIC DNA]</scope>
    <source>
        <strain evidence="2">YM2019G1</strain>
    </source>
</reference>
<evidence type="ECO:0000313" key="3">
    <source>
        <dbReference type="Proteomes" id="UP000436088"/>
    </source>
</evidence>
<dbReference type="Proteomes" id="UP000436088">
    <property type="component" value="Unassembled WGS sequence"/>
</dbReference>
<dbReference type="EMBL" id="VEPZ02000422">
    <property type="protein sequence ID" value="KAE8725487.1"/>
    <property type="molecule type" value="Genomic_DNA"/>
</dbReference>
<gene>
    <name evidence="2" type="ORF">F3Y22_tig00008706pilonHSYRG00075</name>
</gene>
<protein>
    <submittedName>
        <fullName evidence="2">ATP synthase gamma chain 1</fullName>
    </submittedName>
</protein>
<accession>A0A6A3CA89</accession>